<dbReference type="EMBL" id="MRTP01000001">
    <property type="protein sequence ID" value="OMF58003.1"/>
    <property type="molecule type" value="Genomic_DNA"/>
</dbReference>
<name>A0A1R1F1M3_9BACL</name>
<dbReference type="InterPro" id="IPR019885">
    <property type="entry name" value="Tscrpt_reg_HTH_AsnC-type_CS"/>
</dbReference>
<dbReference type="RefSeq" id="WP_076166974.1">
    <property type="nucleotide sequence ID" value="NZ_MRTP01000001.1"/>
</dbReference>
<sequence>MDQIDLRILDILQKDARISISELGRMINMSGPAVTERIRKLEDKGVIASYRAVLSPDKIGKPITAFILVQADHCNALTEFCSQSPDVLELHQISGQYNFILKVVAASMQSLEEFRMACSKYGFTQTITVLSTTFDSKAFALDEP</sequence>
<dbReference type="PROSITE" id="PS50956">
    <property type="entry name" value="HTH_ASNC_2"/>
    <property type="match status" value="1"/>
</dbReference>
<dbReference type="PANTHER" id="PTHR30154:SF20">
    <property type="entry name" value="LEUCINE-RESPONSIVE REGULATORY PROTEIN"/>
    <property type="match status" value="1"/>
</dbReference>
<dbReference type="FunFam" id="1.10.10.10:FF:000186">
    <property type="entry name" value="AsnC family transcriptional regulator"/>
    <property type="match status" value="1"/>
</dbReference>
<evidence type="ECO:0000256" key="1">
    <source>
        <dbReference type="ARBA" id="ARBA00023015"/>
    </source>
</evidence>
<dbReference type="InterPro" id="IPR036390">
    <property type="entry name" value="WH_DNA-bd_sf"/>
</dbReference>
<dbReference type="Gene3D" id="1.10.10.10">
    <property type="entry name" value="Winged helix-like DNA-binding domain superfamily/Winged helix DNA-binding domain"/>
    <property type="match status" value="1"/>
</dbReference>
<accession>A0A1R1F1M3</accession>
<evidence type="ECO:0000313" key="6">
    <source>
        <dbReference type="Proteomes" id="UP000187172"/>
    </source>
</evidence>
<keyword evidence="1" id="KW-0805">Transcription regulation</keyword>
<dbReference type="InterPro" id="IPR019888">
    <property type="entry name" value="Tscrpt_reg_AsnC-like"/>
</dbReference>
<proteinExistence type="predicted"/>
<dbReference type="Proteomes" id="UP000187172">
    <property type="component" value="Unassembled WGS sequence"/>
</dbReference>
<protein>
    <submittedName>
        <fullName evidence="5">AsnC family transcriptional regulator</fullName>
    </submittedName>
</protein>
<gene>
    <name evidence="5" type="ORF">BK138_05375</name>
</gene>
<keyword evidence="2" id="KW-0238">DNA-binding</keyword>
<evidence type="ECO:0000313" key="5">
    <source>
        <dbReference type="EMBL" id="OMF58003.1"/>
    </source>
</evidence>
<feature type="domain" description="HTH asnC-type" evidence="4">
    <location>
        <begin position="1"/>
        <end position="62"/>
    </location>
</feature>
<keyword evidence="3" id="KW-0804">Transcription</keyword>
<dbReference type="Pfam" id="PF13412">
    <property type="entry name" value="HTH_24"/>
    <property type="match status" value="1"/>
</dbReference>
<dbReference type="Pfam" id="PF01037">
    <property type="entry name" value="AsnC_trans_reg"/>
    <property type="match status" value="1"/>
</dbReference>
<evidence type="ECO:0000256" key="3">
    <source>
        <dbReference type="ARBA" id="ARBA00023163"/>
    </source>
</evidence>
<evidence type="ECO:0000256" key="2">
    <source>
        <dbReference type="ARBA" id="ARBA00023125"/>
    </source>
</evidence>
<dbReference type="STRING" id="297318.BK138_05375"/>
<dbReference type="SUPFAM" id="SSF54909">
    <property type="entry name" value="Dimeric alpha+beta barrel"/>
    <property type="match status" value="1"/>
</dbReference>
<dbReference type="GO" id="GO:0043200">
    <property type="term" value="P:response to amino acid"/>
    <property type="evidence" value="ECO:0007669"/>
    <property type="project" value="TreeGrafter"/>
</dbReference>
<dbReference type="InterPro" id="IPR011008">
    <property type="entry name" value="Dimeric_a/b-barrel"/>
</dbReference>
<dbReference type="InterPro" id="IPR000485">
    <property type="entry name" value="AsnC-type_HTH_dom"/>
</dbReference>
<dbReference type="SUPFAM" id="SSF46785">
    <property type="entry name" value="Winged helix' DNA-binding domain"/>
    <property type="match status" value="1"/>
</dbReference>
<organism evidence="5 6">
    <name type="scientific">Paenibacillus rhizosphaerae</name>
    <dbReference type="NCBI Taxonomy" id="297318"/>
    <lineage>
        <taxon>Bacteria</taxon>
        <taxon>Bacillati</taxon>
        <taxon>Bacillota</taxon>
        <taxon>Bacilli</taxon>
        <taxon>Bacillales</taxon>
        <taxon>Paenibacillaceae</taxon>
        <taxon>Paenibacillus</taxon>
    </lineage>
</organism>
<dbReference type="InterPro" id="IPR036388">
    <property type="entry name" value="WH-like_DNA-bd_sf"/>
</dbReference>
<evidence type="ECO:0000259" key="4">
    <source>
        <dbReference type="PROSITE" id="PS50956"/>
    </source>
</evidence>
<dbReference type="Gene3D" id="3.30.70.920">
    <property type="match status" value="1"/>
</dbReference>
<dbReference type="GO" id="GO:0005829">
    <property type="term" value="C:cytosol"/>
    <property type="evidence" value="ECO:0007669"/>
    <property type="project" value="TreeGrafter"/>
</dbReference>
<dbReference type="CDD" id="cd00090">
    <property type="entry name" value="HTH_ARSR"/>
    <property type="match status" value="1"/>
</dbReference>
<dbReference type="PROSITE" id="PS00519">
    <property type="entry name" value="HTH_ASNC_1"/>
    <property type="match status" value="1"/>
</dbReference>
<dbReference type="GO" id="GO:0043565">
    <property type="term" value="F:sequence-specific DNA binding"/>
    <property type="evidence" value="ECO:0007669"/>
    <property type="project" value="InterPro"/>
</dbReference>
<dbReference type="PRINTS" id="PR00033">
    <property type="entry name" value="HTHASNC"/>
</dbReference>
<dbReference type="InterPro" id="IPR011991">
    <property type="entry name" value="ArsR-like_HTH"/>
</dbReference>
<comment type="caution">
    <text evidence="5">The sequence shown here is derived from an EMBL/GenBank/DDBJ whole genome shotgun (WGS) entry which is preliminary data.</text>
</comment>
<keyword evidence="6" id="KW-1185">Reference proteome</keyword>
<dbReference type="SMART" id="SM00344">
    <property type="entry name" value="HTH_ASNC"/>
    <property type="match status" value="1"/>
</dbReference>
<reference evidence="5 6" key="1">
    <citation type="submission" date="2016-11" db="EMBL/GenBank/DDBJ databases">
        <title>Paenibacillus species isolates.</title>
        <authorList>
            <person name="Beno S.M."/>
        </authorList>
    </citation>
    <scope>NUCLEOTIDE SEQUENCE [LARGE SCALE GENOMIC DNA]</scope>
    <source>
        <strain evidence="5 6">FSL R5-0378</strain>
    </source>
</reference>
<dbReference type="AlphaFoldDB" id="A0A1R1F1M3"/>
<dbReference type="PANTHER" id="PTHR30154">
    <property type="entry name" value="LEUCINE-RESPONSIVE REGULATORY PROTEIN"/>
    <property type="match status" value="1"/>
</dbReference>
<dbReference type="InterPro" id="IPR019887">
    <property type="entry name" value="Tscrpt_reg_AsnC/Lrp_C"/>
</dbReference>